<sequence>MSLSLILNTATSGLHTAQTQLRVVSDNVANVNTPGYVRKIADQVAVSSQGIGAGVDVARVRLATDRFLQAASLTAGSESGRQTVRAQLFDRIQAMFGDPGSSSGFFAQIDSMFAAFSAIAEDPVSTPLRQDVLFRIQGLFDESARISGQIQDIRQDADGRIQSAVERVNDLLSQIEALNTEIARANVTGSDATGAESTQAALIASLAEFMDIRTSVRPVGGVSIRTNAGLLLAGDGAASLSYQRAGAVNAETQFGELWITEPRGEKRALLDTLSSGQLKGLVELRDVEAPAAAERLAELMTRMADELNRGHNAATATPPPSSLTGRNTGMTLETALQGFTGSTSIVATSASGAIVGRADVVFGPPLTVGGTPSSAATFLADVNAQLGGTATLAFSNGVLSLTGAGSNGVAVADPAGAASDKAGRGFSHFFGLNDLVRADRLSLYDTGLSAASAHGFSTGETVAFRFRNAGGARVRDLTFTIPAGVATVGQLVTALNDPASGVGRFGTFSLGANGALSFTANAGSGVSMSVLEDRTTQVPSGVSFTELFGVGQGVRASRADAFSVRADILASPRLLAAGQLDLTAAAGVPAVASGDGRGALKLADAGQRAAAFQAAGGSAANQISVSRYAAEFSGHLGGQAAAAEDRRAAAEALHDEAVNRQLSQEGVNLDEELVKLTTYQQAFAASARLIQTAGDLYDVLLGMMR</sequence>
<evidence type="ECO:0000313" key="11">
    <source>
        <dbReference type="EMBL" id="MDO1559371.1"/>
    </source>
</evidence>
<dbReference type="Pfam" id="PF06429">
    <property type="entry name" value="Flg_bbr_C"/>
    <property type="match status" value="1"/>
</dbReference>
<dbReference type="PANTHER" id="PTHR30033:SF2">
    <property type="entry name" value="FLAGELLAR HOOK PROTEIN"/>
    <property type="match status" value="1"/>
</dbReference>
<reference evidence="11" key="1">
    <citation type="submission" date="2023-07" db="EMBL/GenBank/DDBJ databases">
        <title>Brevundimonas soil sp. nov., isolated from the soil of chemical plant.</title>
        <authorList>
            <person name="Wu N."/>
        </authorList>
    </citation>
    <scope>NUCLEOTIDE SEQUENCE</scope>
    <source>
        <strain evidence="11">XZ-24</strain>
    </source>
</reference>
<evidence type="ECO:0000256" key="4">
    <source>
        <dbReference type="ARBA" id="ARBA00016244"/>
    </source>
</evidence>
<evidence type="ECO:0000259" key="10">
    <source>
        <dbReference type="Pfam" id="PF22638"/>
    </source>
</evidence>
<dbReference type="Pfam" id="PF22638">
    <property type="entry name" value="FlgK_D1"/>
    <property type="match status" value="1"/>
</dbReference>
<proteinExistence type="inferred from homology"/>
<dbReference type="PROSITE" id="PS00588">
    <property type="entry name" value="FLAGELLA_BB_ROD"/>
    <property type="match status" value="1"/>
</dbReference>
<accession>A0ABT8SLK6</accession>
<evidence type="ECO:0000256" key="3">
    <source>
        <dbReference type="ARBA" id="ARBA00009677"/>
    </source>
</evidence>
<evidence type="ECO:0000256" key="2">
    <source>
        <dbReference type="ARBA" id="ARBA00004613"/>
    </source>
</evidence>
<feature type="coiled-coil region" evidence="7">
    <location>
        <begin position="161"/>
        <end position="188"/>
    </location>
</feature>
<keyword evidence="11" id="KW-0966">Cell projection</keyword>
<dbReference type="InterPro" id="IPR002371">
    <property type="entry name" value="FlgK"/>
</dbReference>
<feature type="domain" description="Flagellar basal body rod protein N-terminal" evidence="8">
    <location>
        <begin position="7"/>
        <end position="36"/>
    </location>
</feature>
<gene>
    <name evidence="11" type="primary">flgK</name>
    <name evidence="11" type="ORF">Q0812_08010</name>
</gene>
<evidence type="ECO:0000256" key="6">
    <source>
        <dbReference type="ARBA" id="ARBA00023143"/>
    </source>
</evidence>
<comment type="subcellular location">
    <subcellularLocation>
        <location evidence="1">Bacterial flagellum basal body</location>
    </subcellularLocation>
    <subcellularLocation>
        <location evidence="2">Secreted</location>
    </subcellularLocation>
</comment>
<keyword evidence="7" id="KW-0175">Coiled coil</keyword>
<dbReference type="Proteomes" id="UP001169063">
    <property type="component" value="Unassembled WGS sequence"/>
</dbReference>
<keyword evidence="5" id="KW-0964">Secreted</keyword>
<dbReference type="PANTHER" id="PTHR30033">
    <property type="entry name" value="FLAGELLAR HOOK-ASSOCIATED PROTEIN 1"/>
    <property type="match status" value="1"/>
</dbReference>
<dbReference type="InterPro" id="IPR001444">
    <property type="entry name" value="Flag_bb_rod_N"/>
</dbReference>
<evidence type="ECO:0000256" key="1">
    <source>
        <dbReference type="ARBA" id="ARBA00004117"/>
    </source>
</evidence>
<keyword evidence="11" id="KW-0969">Cilium</keyword>
<comment type="similarity">
    <text evidence="3">Belongs to the flagella basal body rod proteins family.</text>
</comment>
<dbReference type="InterPro" id="IPR010930">
    <property type="entry name" value="Flg_bb/hook_C_dom"/>
</dbReference>
<comment type="caution">
    <text evidence="11">The sequence shown here is derived from an EMBL/GenBank/DDBJ whole genome shotgun (WGS) entry which is preliminary data.</text>
</comment>
<dbReference type="Pfam" id="PF00460">
    <property type="entry name" value="Flg_bb_rod"/>
    <property type="match status" value="1"/>
</dbReference>
<keyword evidence="6" id="KW-0975">Bacterial flagellum</keyword>
<organism evidence="11 12">
    <name type="scientific">Peiella sedimenti</name>
    <dbReference type="NCBI Taxonomy" id="3061083"/>
    <lineage>
        <taxon>Bacteria</taxon>
        <taxon>Pseudomonadati</taxon>
        <taxon>Pseudomonadota</taxon>
        <taxon>Alphaproteobacteria</taxon>
        <taxon>Caulobacterales</taxon>
        <taxon>Caulobacteraceae</taxon>
        <taxon>Peiella</taxon>
    </lineage>
</organism>
<evidence type="ECO:0000256" key="7">
    <source>
        <dbReference type="SAM" id="Coils"/>
    </source>
</evidence>
<dbReference type="PRINTS" id="PR01005">
    <property type="entry name" value="FLGHOOKAP1"/>
</dbReference>
<dbReference type="NCBIfam" id="TIGR02492">
    <property type="entry name" value="flgK_ends"/>
    <property type="match status" value="1"/>
</dbReference>
<keyword evidence="12" id="KW-1185">Reference proteome</keyword>
<feature type="domain" description="Flagellar hook-associated protein FlgK helical" evidence="10">
    <location>
        <begin position="90"/>
        <end position="313"/>
    </location>
</feature>
<dbReference type="RefSeq" id="WP_302109804.1">
    <property type="nucleotide sequence ID" value="NZ_JAUKTR010000003.1"/>
</dbReference>
<dbReference type="InterPro" id="IPR053927">
    <property type="entry name" value="FlgK_helical"/>
</dbReference>
<evidence type="ECO:0000259" key="9">
    <source>
        <dbReference type="Pfam" id="PF06429"/>
    </source>
</evidence>
<evidence type="ECO:0000259" key="8">
    <source>
        <dbReference type="Pfam" id="PF00460"/>
    </source>
</evidence>
<keyword evidence="11" id="KW-0282">Flagellum</keyword>
<name>A0ABT8SLK6_9CAUL</name>
<evidence type="ECO:0000256" key="5">
    <source>
        <dbReference type="ARBA" id="ARBA00022525"/>
    </source>
</evidence>
<evidence type="ECO:0000313" key="12">
    <source>
        <dbReference type="Proteomes" id="UP001169063"/>
    </source>
</evidence>
<feature type="domain" description="Flagellar basal-body/hook protein C-terminal" evidence="9">
    <location>
        <begin position="662"/>
        <end position="701"/>
    </location>
</feature>
<protein>
    <recommendedName>
        <fullName evidence="4">Flagellar hook-associated protein 1</fullName>
    </recommendedName>
</protein>
<dbReference type="EMBL" id="JAUKTR010000003">
    <property type="protein sequence ID" value="MDO1559371.1"/>
    <property type="molecule type" value="Genomic_DNA"/>
</dbReference>
<dbReference type="InterPro" id="IPR019776">
    <property type="entry name" value="Flagellar_basal_body_rod_CS"/>
</dbReference>